<dbReference type="InterPro" id="IPR012341">
    <property type="entry name" value="6hp_glycosidase-like_sf"/>
</dbReference>
<evidence type="ECO:0000256" key="1">
    <source>
        <dbReference type="ARBA" id="ARBA00022801"/>
    </source>
</evidence>
<evidence type="ECO:0000256" key="2">
    <source>
        <dbReference type="ARBA" id="ARBA00038358"/>
    </source>
</evidence>
<accession>A0A9D9EAP1</accession>
<evidence type="ECO:0000256" key="4">
    <source>
        <dbReference type="PIRSR" id="PIRSR610905-2"/>
    </source>
</evidence>
<dbReference type="Pfam" id="PF07470">
    <property type="entry name" value="Glyco_hydro_88"/>
    <property type="match status" value="1"/>
</dbReference>
<feature type="binding site" evidence="4">
    <location>
        <position position="347"/>
    </location>
    <ligand>
        <name>substrate</name>
    </ligand>
</feature>
<feature type="binding site" evidence="4">
    <location>
        <position position="159"/>
    </location>
    <ligand>
        <name>substrate</name>
    </ligand>
</feature>
<reference evidence="5" key="2">
    <citation type="journal article" date="2021" name="PeerJ">
        <title>Extensive microbial diversity within the chicken gut microbiome revealed by metagenomics and culture.</title>
        <authorList>
            <person name="Gilroy R."/>
            <person name="Ravi A."/>
            <person name="Getino M."/>
            <person name="Pursley I."/>
            <person name="Horton D.L."/>
            <person name="Alikhan N.F."/>
            <person name="Baker D."/>
            <person name="Gharbi K."/>
            <person name="Hall N."/>
            <person name="Watson M."/>
            <person name="Adriaenssens E.M."/>
            <person name="Foster-Nyarko E."/>
            <person name="Jarju S."/>
            <person name="Secka A."/>
            <person name="Antonio M."/>
            <person name="Oren A."/>
            <person name="Chaudhuri R.R."/>
            <person name="La Ragione R."/>
            <person name="Hildebrand F."/>
            <person name="Pallen M.J."/>
        </authorList>
    </citation>
    <scope>NUCLEOTIDE SEQUENCE</scope>
    <source>
        <strain evidence="5">11167</strain>
    </source>
</reference>
<dbReference type="InterPro" id="IPR010905">
    <property type="entry name" value="Glyco_hydro_88"/>
</dbReference>
<dbReference type="InterPro" id="IPR052369">
    <property type="entry name" value="UG_Glycosaminoglycan_Hydrolase"/>
</dbReference>
<dbReference type="GO" id="GO:0000272">
    <property type="term" value="P:polysaccharide catabolic process"/>
    <property type="evidence" value="ECO:0007669"/>
    <property type="project" value="TreeGrafter"/>
</dbReference>
<protein>
    <submittedName>
        <fullName evidence="5">Glycoside hydrolase family 88 protein</fullName>
    </submittedName>
</protein>
<sequence length="384" mass="43534">MIDLKNMEPFVELPEALSHAETQTLKAMEDLGGKFKPSASTGNFYPPSENDEWTNGMWTGEINVMYELTGKDIFRKKALEHVDSFYDRIVSMSSINNHDMGFLYSPSCVAAYLLYGSDKGRDAAIMAADYLISRFQEKGQFIQAWGPIGSRDHHRLIIDCLMNIPLLFWATRTTGDEKYEKVALAHFNTSIEYVLRPDDSTYHTYYFDPDTGKPLYGVTHQGNRNDSAWSRGQAWGIYGSALAYRYTGSEKALDVFDRTLRFFLGHLPQSVIPYWDFDFDDGSGEPRDSSALAVAICGMLEMSDLLNRPDLRSDADKLLGVLYRTCAVKDPSLSNGQLLHGVYCKKSPTNDARNRGVDECNTWGDYFYVEALKRISTPGWKAYW</sequence>
<proteinExistence type="inferred from homology"/>
<name>A0A9D9EAP1_9SPIR</name>
<feature type="binding site" evidence="4">
    <location>
        <position position="217"/>
    </location>
    <ligand>
        <name>substrate</name>
    </ligand>
</feature>
<dbReference type="AlphaFoldDB" id="A0A9D9EAP1"/>
<dbReference type="InterPro" id="IPR008928">
    <property type="entry name" value="6-hairpin_glycosidase_sf"/>
</dbReference>
<dbReference type="SUPFAM" id="SSF48208">
    <property type="entry name" value="Six-hairpin glycosidases"/>
    <property type="match status" value="1"/>
</dbReference>
<feature type="binding site" evidence="4">
    <location>
        <position position="99"/>
    </location>
    <ligand>
        <name>substrate</name>
    </ligand>
</feature>
<dbReference type="PANTHER" id="PTHR36845">
    <property type="entry name" value="HYDROLASE, PUTATIVE (AFU_ORTHOLOGUE AFUA_7G05090)-RELATED"/>
    <property type="match status" value="1"/>
</dbReference>
<evidence type="ECO:0000256" key="3">
    <source>
        <dbReference type="PIRSR" id="PIRSR610905-1"/>
    </source>
</evidence>
<dbReference type="EMBL" id="JADIMU010000040">
    <property type="protein sequence ID" value="MBO8443305.1"/>
    <property type="molecule type" value="Genomic_DNA"/>
</dbReference>
<comment type="similarity">
    <text evidence="2">Belongs to the glycosyl hydrolase 88 family.</text>
</comment>
<feature type="active site" description="Nucleophile" evidence="3">
    <location>
        <position position="99"/>
    </location>
</feature>
<feature type="binding site" evidence="4">
    <location>
        <position position="219"/>
    </location>
    <ligand>
        <name>substrate</name>
    </ligand>
</feature>
<keyword evidence="1 5" id="KW-0378">Hydrolase</keyword>
<evidence type="ECO:0000313" key="6">
    <source>
        <dbReference type="Proteomes" id="UP000823633"/>
    </source>
</evidence>
<dbReference type="Proteomes" id="UP000823633">
    <property type="component" value="Unassembled WGS sequence"/>
</dbReference>
<feature type="binding site" evidence="4">
    <location>
        <position position="231"/>
    </location>
    <ligand>
        <name>substrate</name>
    </ligand>
</feature>
<comment type="caution">
    <text evidence="5">The sequence shown here is derived from an EMBL/GenBank/DDBJ whole genome shotgun (WGS) entry which is preliminary data.</text>
</comment>
<organism evidence="5 6">
    <name type="scientific">Candidatus Aphodenecus pullistercoris</name>
    <dbReference type="NCBI Taxonomy" id="2840669"/>
    <lineage>
        <taxon>Bacteria</taxon>
        <taxon>Pseudomonadati</taxon>
        <taxon>Spirochaetota</taxon>
        <taxon>Spirochaetia</taxon>
        <taxon>Spirochaetales</taxon>
        <taxon>Candidatus Aphodenecus</taxon>
    </lineage>
</organism>
<feature type="active site" description="Proton donor" evidence="3">
    <location>
        <position position="159"/>
    </location>
</feature>
<dbReference type="Gene3D" id="1.50.10.10">
    <property type="match status" value="1"/>
</dbReference>
<feature type="binding site" evidence="4">
    <location>
        <position position="235"/>
    </location>
    <ligand>
        <name>substrate</name>
    </ligand>
</feature>
<reference evidence="5" key="1">
    <citation type="submission" date="2020-10" db="EMBL/GenBank/DDBJ databases">
        <authorList>
            <person name="Gilroy R."/>
        </authorList>
    </citation>
    <scope>NUCLEOTIDE SEQUENCE</scope>
    <source>
        <strain evidence="5">11167</strain>
    </source>
</reference>
<gene>
    <name evidence="5" type="ORF">IAC42_06050</name>
</gene>
<evidence type="ECO:0000313" key="5">
    <source>
        <dbReference type="EMBL" id="MBO8443305.1"/>
    </source>
</evidence>
<dbReference type="GO" id="GO:0052757">
    <property type="term" value="F:chondroitin hydrolase activity"/>
    <property type="evidence" value="ECO:0007669"/>
    <property type="project" value="TreeGrafter"/>
</dbReference>
<dbReference type="PANTHER" id="PTHR36845:SF1">
    <property type="entry name" value="HYDROLASE, PUTATIVE (AFU_ORTHOLOGUE AFUA_7G05090)-RELATED"/>
    <property type="match status" value="1"/>
</dbReference>